<dbReference type="InterPro" id="IPR051928">
    <property type="entry name" value="NorD/CobT"/>
</dbReference>
<dbReference type="PANTHER" id="PTHR41248:SF1">
    <property type="entry name" value="NORD PROTEIN"/>
    <property type="match status" value="1"/>
</dbReference>
<sequence length="558" mass="59927">MTGDLDRFRFLAAFVAGHPVELAEAPPGQAPYTDRRTVFVSHGADPEQHRREVVLQCALLAAGSLAPDVVRRLRGRPGLARRYLAIEGRRALAELSRRLPLAAIWCTELPPADSSAAGSLDRARRSTAEPPEWFGIIKPSALLSAPAGTTTPARGNEQPSTLSFGDEDDDEDPEPGPPSTILRLFDNPLFNSQAVGDFLRRLLGTSRSTPSSDASSGGELRVGSVRRARKRPAEARPTPTRIHFTDEDRPGAAAGVGGALYPEWDVFRRRYRPDWCRVVDYPLRIPADVTAAAVPRDPVLHRRLAGIGLTPKALRRRPDGDDLDVGALVDLAVDLRCGHSPPENIYTEYRKAARDLGVLILLDASGSATDADPHGMAVHDHQRRAAATLAATLEELGDRVAVYAFRSDGRRAVHLAAIKTFDQRFGAAGRARLNQLRPSGYTRLGAAIRGAGEILKTQAGTTNRLLLVLSDGHAYDHGYAGTYATADTRRALAELRGDGVACLCLSLASDADGATLEKVFGSAGHAHAPSLAVLSPRMDELFLSALRELAVPRSGRGG</sequence>
<name>K5BI29_MYCHD</name>
<dbReference type="PANTHER" id="PTHR41248">
    <property type="entry name" value="NORD PROTEIN"/>
    <property type="match status" value="1"/>
</dbReference>
<dbReference type="EMBL" id="AMRA01000010">
    <property type="protein sequence ID" value="EKF25601.1"/>
    <property type="molecule type" value="Genomic_DNA"/>
</dbReference>
<protein>
    <submittedName>
        <fullName evidence="2">von Willebrand factor type A domain protein</fullName>
    </submittedName>
</protein>
<dbReference type="SMART" id="SM00327">
    <property type="entry name" value="VWA"/>
    <property type="match status" value="1"/>
</dbReference>
<dbReference type="RefSeq" id="WP_005623731.1">
    <property type="nucleotide sequence ID" value="NZ_AMRA01000010.1"/>
</dbReference>
<dbReference type="PROSITE" id="PS50234">
    <property type="entry name" value="VWFA"/>
    <property type="match status" value="1"/>
</dbReference>
<dbReference type="SUPFAM" id="SSF53300">
    <property type="entry name" value="vWA-like"/>
    <property type="match status" value="1"/>
</dbReference>
<feature type="compositionally biased region" description="Polar residues" evidence="1">
    <location>
        <begin position="147"/>
        <end position="163"/>
    </location>
</feature>
<dbReference type="InterPro" id="IPR036465">
    <property type="entry name" value="vWFA_dom_sf"/>
</dbReference>
<dbReference type="STRING" id="1122247.GCA_000379865_00674"/>
<feature type="region of interest" description="Disordered" evidence="1">
    <location>
        <begin position="144"/>
        <end position="183"/>
    </location>
</feature>
<feature type="compositionally biased region" description="Low complexity" evidence="1">
    <location>
        <begin position="206"/>
        <end position="216"/>
    </location>
</feature>
<dbReference type="PATRIC" id="fig|1122247.3.peg.285"/>
<evidence type="ECO:0000256" key="1">
    <source>
        <dbReference type="SAM" id="MobiDB-lite"/>
    </source>
</evidence>
<dbReference type="Pfam" id="PF13519">
    <property type="entry name" value="VWA_2"/>
    <property type="match status" value="1"/>
</dbReference>
<dbReference type="AlphaFoldDB" id="K5BI29"/>
<reference evidence="2 3" key="1">
    <citation type="journal article" date="2012" name="J. Bacteriol.">
        <title>Genome sequence of Mycobacterium hassiacum DSM 44199, a rare source of heat-stable mycobacterial proteins.</title>
        <authorList>
            <person name="Tiago I."/>
            <person name="Maranha A."/>
            <person name="Mendes V."/>
            <person name="Alarico S."/>
            <person name="Moynihan P.J."/>
            <person name="Clarke A.J."/>
            <person name="Macedo-Ribeiro S."/>
            <person name="Pereira P.J."/>
            <person name="Empadinhas N."/>
        </authorList>
    </citation>
    <scope>NUCLEOTIDE SEQUENCE [LARGE SCALE GENOMIC DNA]</scope>
    <source>
        <strain evidence="3">DSM 44199 / CIP 105218 / JCM 12690 / 3849</strain>
    </source>
</reference>
<gene>
    <name evidence="2" type="ORF">C731_0303</name>
</gene>
<keyword evidence="3" id="KW-1185">Reference proteome</keyword>
<accession>K5BI29</accession>
<dbReference type="OrthoDB" id="4641313at2"/>
<dbReference type="eggNOG" id="COG4548">
    <property type="taxonomic scope" value="Bacteria"/>
</dbReference>
<comment type="caution">
    <text evidence="2">The sequence shown here is derived from an EMBL/GenBank/DDBJ whole genome shotgun (WGS) entry which is preliminary data.</text>
</comment>
<proteinExistence type="predicted"/>
<feature type="region of interest" description="Disordered" evidence="1">
    <location>
        <begin position="206"/>
        <end position="249"/>
    </location>
</feature>
<dbReference type="Proteomes" id="UP000006265">
    <property type="component" value="Unassembled WGS sequence"/>
</dbReference>
<evidence type="ECO:0000313" key="3">
    <source>
        <dbReference type="Proteomes" id="UP000006265"/>
    </source>
</evidence>
<organism evidence="2 3">
    <name type="scientific">Mycolicibacterium hassiacum (strain DSM 44199 / CIP 105218 / JCM 12690 / 3849)</name>
    <name type="common">Mycobacterium hassiacum</name>
    <dbReference type="NCBI Taxonomy" id="1122247"/>
    <lineage>
        <taxon>Bacteria</taxon>
        <taxon>Bacillati</taxon>
        <taxon>Actinomycetota</taxon>
        <taxon>Actinomycetes</taxon>
        <taxon>Mycobacteriales</taxon>
        <taxon>Mycobacteriaceae</taxon>
        <taxon>Mycolicibacterium</taxon>
    </lineage>
</organism>
<dbReference type="Gene3D" id="3.40.50.410">
    <property type="entry name" value="von Willebrand factor, type A domain"/>
    <property type="match status" value="1"/>
</dbReference>
<evidence type="ECO:0000313" key="2">
    <source>
        <dbReference type="EMBL" id="EKF25601.1"/>
    </source>
</evidence>
<dbReference type="InterPro" id="IPR002035">
    <property type="entry name" value="VWF_A"/>
</dbReference>
<feature type="compositionally biased region" description="Acidic residues" evidence="1">
    <location>
        <begin position="165"/>
        <end position="174"/>
    </location>
</feature>